<proteinExistence type="inferred from homology"/>
<gene>
    <name evidence="11" type="ORF">DPMN_103308</name>
</gene>
<accession>A0A9D4H5Q8</accession>
<evidence type="ECO:0000256" key="6">
    <source>
        <dbReference type="ARBA" id="ARBA00023212"/>
    </source>
</evidence>
<dbReference type="InterPro" id="IPR027417">
    <property type="entry name" value="P-loop_NTPase"/>
</dbReference>
<dbReference type="SUPFAM" id="SSF52540">
    <property type="entry name" value="P-loop containing nucleoside triphosphate hydrolases"/>
    <property type="match status" value="1"/>
</dbReference>
<dbReference type="Gene3D" id="3.40.850.10">
    <property type="entry name" value="Kinesin motor domain"/>
    <property type="match status" value="1"/>
</dbReference>
<protein>
    <recommendedName>
        <fullName evidence="10">Kinesin motor domain-containing protein</fullName>
    </recommendedName>
</protein>
<comment type="subcellular location">
    <subcellularLocation>
        <location evidence="1">Cytoplasm</location>
        <location evidence="1">Cytoskeleton</location>
    </subcellularLocation>
</comment>
<dbReference type="InterPro" id="IPR001752">
    <property type="entry name" value="Kinesin_motor_dom"/>
</dbReference>
<keyword evidence="3 7" id="KW-0067">ATP-binding</keyword>
<dbReference type="InterPro" id="IPR036961">
    <property type="entry name" value="Kinesin_motor_dom_sf"/>
</dbReference>
<dbReference type="OrthoDB" id="3176171at2759"/>
<feature type="coiled-coil region" evidence="8">
    <location>
        <begin position="316"/>
        <end position="343"/>
    </location>
</feature>
<evidence type="ECO:0000256" key="4">
    <source>
        <dbReference type="ARBA" id="ARBA00023054"/>
    </source>
</evidence>
<sequence>MPESVAIKVIGRCRPLSSEETKKGLKPAASASGDKIVVLAGKEQSFGLDAAYAAQNGNNQIYKERCEALAQRALEGYNVTIIACGGAGSGKTMLMAGTEDDPGITPQFCRSVFELASKQSGKDFLISVSYLEICDEKMTDLLNPHSNPMSIRQHPTKGIFVDGLSELIVRSADEISQYFNQGARARKMGATDLRPHRPRAHAVFTIVIEQRERQSSKVGLRSVVHLVDAASMDSSHSSDPDVIAGLMGLHDVLNALGGPRKGAAIPYRESNLTRYLQESLGGNAITTMMATVSPLDKAQQESVNTLTLSQYARAVKNKVKLNLDETNQIISELREEIGRLRDKIAAASEPNKEDVLKMEDLVRDLQIAKKQTWDEKQRASARYEEERKVNLANKGILDWVMDNMKKGNREVEDKIQTLQAEKERATVAYKDKRSSVDSLKAELQQKIAEYSKFAEKGKASESENKSRVTAIHKLKEALKQETEKLKHLKHALVEVQEKQNMEKQGAKSQMTNMKGSAELRQKVELEERHRLEEANKSLVTEELERVKLDVEAERAQIQARAANGKGYTAKEGEDLEVKVAEMVAEKSVVTLQIQCLQQEKARLARELEEIHRLHKEELELQQLQHYQTFRNYREMFEEQKAAIEQRYRHLLEDSIQDAIFLSARNNELTMENTELKHQVNEMKDVVTKLGGRLPKSVEIPM</sequence>
<comment type="similarity">
    <text evidence="7">Belongs to the TRAFAC class myosin-kinesin ATPase superfamily. Kinesin family.</text>
</comment>
<keyword evidence="4 8" id="KW-0175">Coiled coil</keyword>
<dbReference type="GO" id="GO:0005856">
    <property type="term" value="C:cytoskeleton"/>
    <property type="evidence" value="ECO:0007669"/>
    <property type="project" value="UniProtKB-SubCell"/>
</dbReference>
<dbReference type="Pfam" id="PF00225">
    <property type="entry name" value="Kinesin"/>
    <property type="match status" value="1"/>
</dbReference>
<feature type="domain" description="Kinesin motor" evidence="10">
    <location>
        <begin position="6"/>
        <end position="315"/>
    </location>
</feature>
<name>A0A9D4H5Q8_DREPO</name>
<reference evidence="11" key="2">
    <citation type="submission" date="2020-11" db="EMBL/GenBank/DDBJ databases">
        <authorList>
            <person name="McCartney M.A."/>
            <person name="Auch B."/>
            <person name="Kono T."/>
            <person name="Mallez S."/>
            <person name="Becker A."/>
            <person name="Gohl D.M."/>
            <person name="Silverstein K.A.T."/>
            <person name="Koren S."/>
            <person name="Bechman K.B."/>
            <person name="Herman A."/>
            <person name="Abrahante J.E."/>
            <person name="Garbe J."/>
        </authorList>
    </citation>
    <scope>NUCLEOTIDE SEQUENCE</scope>
    <source>
        <strain evidence="11">Duluth1</strain>
        <tissue evidence="11">Whole animal</tissue>
    </source>
</reference>
<dbReference type="SMART" id="SM00129">
    <property type="entry name" value="KISc"/>
    <property type="match status" value="1"/>
</dbReference>
<evidence type="ECO:0000256" key="7">
    <source>
        <dbReference type="PROSITE-ProRule" id="PRU00283"/>
    </source>
</evidence>
<dbReference type="GO" id="GO:0005524">
    <property type="term" value="F:ATP binding"/>
    <property type="evidence" value="ECO:0007669"/>
    <property type="project" value="UniProtKB-UniRule"/>
</dbReference>
<keyword evidence="12" id="KW-1185">Reference proteome</keyword>
<dbReference type="PRINTS" id="PR00380">
    <property type="entry name" value="KINESINHEAVY"/>
</dbReference>
<evidence type="ECO:0000259" key="10">
    <source>
        <dbReference type="PROSITE" id="PS50067"/>
    </source>
</evidence>
<evidence type="ECO:0000256" key="9">
    <source>
        <dbReference type="SAM" id="MobiDB-lite"/>
    </source>
</evidence>
<dbReference type="PROSITE" id="PS50067">
    <property type="entry name" value="KINESIN_MOTOR_2"/>
    <property type="match status" value="1"/>
</dbReference>
<evidence type="ECO:0000256" key="3">
    <source>
        <dbReference type="ARBA" id="ARBA00022840"/>
    </source>
</evidence>
<keyword evidence="2 7" id="KW-0547">Nucleotide-binding</keyword>
<dbReference type="GO" id="GO:0008017">
    <property type="term" value="F:microtubule binding"/>
    <property type="evidence" value="ECO:0007669"/>
    <property type="project" value="InterPro"/>
</dbReference>
<evidence type="ECO:0000256" key="5">
    <source>
        <dbReference type="ARBA" id="ARBA00023175"/>
    </source>
</evidence>
<feature type="coiled-coil region" evidence="8">
    <location>
        <begin position="593"/>
        <end position="685"/>
    </location>
</feature>
<comment type="caution">
    <text evidence="11">The sequence shown here is derived from an EMBL/GenBank/DDBJ whole genome shotgun (WGS) entry which is preliminary data.</text>
</comment>
<dbReference type="AlphaFoldDB" id="A0A9D4H5Q8"/>
<evidence type="ECO:0000256" key="1">
    <source>
        <dbReference type="ARBA" id="ARBA00004245"/>
    </source>
</evidence>
<keyword evidence="6" id="KW-0963">Cytoplasm</keyword>
<keyword evidence="6" id="KW-0206">Cytoskeleton</keyword>
<evidence type="ECO:0000313" key="11">
    <source>
        <dbReference type="EMBL" id="KAH3830071.1"/>
    </source>
</evidence>
<feature type="binding site" evidence="7">
    <location>
        <begin position="85"/>
        <end position="92"/>
    </location>
    <ligand>
        <name>ATP</name>
        <dbReference type="ChEBI" id="CHEBI:30616"/>
    </ligand>
</feature>
<feature type="region of interest" description="Disordered" evidence="9">
    <location>
        <begin position="498"/>
        <end position="517"/>
    </location>
</feature>
<reference evidence="11" key="1">
    <citation type="journal article" date="2019" name="bioRxiv">
        <title>The Genome of the Zebra Mussel, Dreissena polymorpha: A Resource for Invasive Species Research.</title>
        <authorList>
            <person name="McCartney M.A."/>
            <person name="Auch B."/>
            <person name="Kono T."/>
            <person name="Mallez S."/>
            <person name="Zhang Y."/>
            <person name="Obille A."/>
            <person name="Becker A."/>
            <person name="Abrahante J.E."/>
            <person name="Garbe J."/>
            <person name="Badalamenti J.P."/>
            <person name="Herman A."/>
            <person name="Mangelson H."/>
            <person name="Liachko I."/>
            <person name="Sullivan S."/>
            <person name="Sone E.D."/>
            <person name="Koren S."/>
            <person name="Silverstein K.A.T."/>
            <person name="Beckman K.B."/>
            <person name="Gohl D.M."/>
        </authorList>
    </citation>
    <scope>NUCLEOTIDE SEQUENCE</scope>
    <source>
        <strain evidence="11">Duluth1</strain>
        <tissue evidence="11">Whole animal</tissue>
    </source>
</reference>
<dbReference type="InterPro" id="IPR027640">
    <property type="entry name" value="Kinesin-like_fam"/>
</dbReference>
<dbReference type="GO" id="GO:0007018">
    <property type="term" value="P:microtubule-based movement"/>
    <property type="evidence" value="ECO:0007669"/>
    <property type="project" value="InterPro"/>
</dbReference>
<organism evidence="11 12">
    <name type="scientific">Dreissena polymorpha</name>
    <name type="common">Zebra mussel</name>
    <name type="synonym">Mytilus polymorpha</name>
    <dbReference type="NCBI Taxonomy" id="45954"/>
    <lineage>
        <taxon>Eukaryota</taxon>
        <taxon>Metazoa</taxon>
        <taxon>Spiralia</taxon>
        <taxon>Lophotrochozoa</taxon>
        <taxon>Mollusca</taxon>
        <taxon>Bivalvia</taxon>
        <taxon>Autobranchia</taxon>
        <taxon>Heteroconchia</taxon>
        <taxon>Euheterodonta</taxon>
        <taxon>Imparidentia</taxon>
        <taxon>Neoheterodontei</taxon>
        <taxon>Myida</taxon>
        <taxon>Dreissenoidea</taxon>
        <taxon>Dreissenidae</taxon>
        <taxon>Dreissena</taxon>
    </lineage>
</organism>
<dbReference type="EMBL" id="JAIWYP010000004">
    <property type="protein sequence ID" value="KAH3830071.1"/>
    <property type="molecule type" value="Genomic_DNA"/>
</dbReference>
<evidence type="ECO:0000256" key="2">
    <source>
        <dbReference type="ARBA" id="ARBA00022741"/>
    </source>
</evidence>
<keyword evidence="5 7" id="KW-0505">Motor protein</keyword>
<evidence type="ECO:0000313" key="12">
    <source>
        <dbReference type="Proteomes" id="UP000828390"/>
    </source>
</evidence>
<evidence type="ECO:0000256" key="8">
    <source>
        <dbReference type="SAM" id="Coils"/>
    </source>
</evidence>
<dbReference type="PANTHER" id="PTHR47968">
    <property type="entry name" value="CENTROMERE PROTEIN E"/>
    <property type="match status" value="1"/>
</dbReference>
<dbReference type="GO" id="GO:0003777">
    <property type="term" value="F:microtubule motor activity"/>
    <property type="evidence" value="ECO:0007669"/>
    <property type="project" value="InterPro"/>
</dbReference>
<dbReference type="PANTHER" id="PTHR47968:SF75">
    <property type="entry name" value="CENTROMERE-ASSOCIATED PROTEIN E"/>
    <property type="match status" value="1"/>
</dbReference>
<feature type="coiled-coil region" evidence="8">
    <location>
        <begin position="401"/>
        <end position="498"/>
    </location>
</feature>
<dbReference type="Proteomes" id="UP000828390">
    <property type="component" value="Unassembled WGS sequence"/>
</dbReference>